<evidence type="ECO:0000256" key="2">
    <source>
        <dbReference type="ARBA" id="ARBA00022649"/>
    </source>
</evidence>
<dbReference type="EMBL" id="LCAU01000017">
    <property type="protein sequence ID" value="KKR97368.1"/>
    <property type="molecule type" value="Genomic_DNA"/>
</dbReference>
<evidence type="ECO:0000313" key="4">
    <source>
        <dbReference type="Proteomes" id="UP000034746"/>
    </source>
</evidence>
<dbReference type="InterPro" id="IPR007712">
    <property type="entry name" value="RelE/ParE_toxin"/>
</dbReference>
<dbReference type="NCBIfam" id="TIGR02385">
    <property type="entry name" value="RelE_StbE"/>
    <property type="match status" value="1"/>
</dbReference>
<dbReference type="PANTHER" id="PTHR35601:SF1">
    <property type="entry name" value="TOXIN RELE"/>
    <property type="match status" value="1"/>
</dbReference>
<dbReference type="PANTHER" id="PTHR35601">
    <property type="entry name" value="TOXIN RELE"/>
    <property type="match status" value="1"/>
</dbReference>
<dbReference type="Gene3D" id="3.30.2310.20">
    <property type="entry name" value="RelE-like"/>
    <property type="match status" value="1"/>
</dbReference>
<proteinExistence type="inferred from homology"/>
<evidence type="ECO:0000313" key="3">
    <source>
        <dbReference type="EMBL" id="KKR97368.1"/>
    </source>
</evidence>
<dbReference type="Pfam" id="PF05016">
    <property type="entry name" value="ParE_toxin"/>
    <property type="match status" value="1"/>
</dbReference>
<dbReference type="InterPro" id="IPR035093">
    <property type="entry name" value="RelE/ParE_toxin_dom_sf"/>
</dbReference>
<evidence type="ECO:0000256" key="1">
    <source>
        <dbReference type="ARBA" id="ARBA00006226"/>
    </source>
</evidence>
<accession>A0A0G0V8K7</accession>
<sequence length="85" mass="9994">MSYNLVYTSRAGKDIKKLDPSIKRQLSKAILKLQDNPLEHSDKLTDPKMGTYRFRIGDYRVIFDIEGKDVVVLRIGHRKEIYKRL</sequence>
<organism evidence="3 4">
    <name type="scientific">Candidatus Uhrbacteria bacterium GW2011_GWF2_41_16</name>
    <dbReference type="NCBI Taxonomy" id="1618997"/>
    <lineage>
        <taxon>Bacteria</taxon>
        <taxon>Candidatus Uhriibacteriota</taxon>
    </lineage>
</organism>
<reference evidence="3 4" key="1">
    <citation type="journal article" date="2015" name="Nature">
        <title>rRNA introns, odd ribosomes, and small enigmatic genomes across a large radiation of phyla.</title>
        <authorList>
            <person name="Brown C.T."/>
            <person name="Hug L.A."/>
            <person name="Thomas B.C."/>
            <person name="Sharon I."/>
            <person name="Castelle C.J."/>
            <person name="Singh A."/>
            <person name="Wilkins M.J."/>
            <person name="Williams K.H."/>
            <person name="Banfield J.F."/>
        </authorList>
    </citation>
    <scope>NUCLEOTIDE SEQUENCE [LARGE SCALE GENOMIC DNA]</scope>
</reference>
<protein>
    <submittedName>
        <fullName evidence="3">Addiction module toxin, RelE/StbE family</fullName>
    </submittedName>
</protein>
<comment type="caution">
    <text evidence="3">The sequence shown here is derived from an EMBL/GenBank/DDBJ whole genome shotgun (WGS) entry which is preliminary data.</text>
</comment>
<dbReference type="AlphaFoldDB" id="A0A0G0V8K7"/>
<comment type="similarity">
    <text evidence="1">Belongs to the RelE toxin family.</text>
</comment>
<name>A0A0G0V8K7_9BACT</name>
<dbReference type="SUPFAM" id="SSF143011">
    <property type="entry name" value="RelE-like"/>
    <property type="match status" value="1"/>
</dbReference>
<gene>
    <name evidence="3" type="ORF">UU48_C0017G0004</name>
</gene>
<dbReference type="Proteomes" id="UP000034746">
    <property type="component" value="Unassembled WGS sequence"/>
</dbReference>
<keyword evidence="2" id="KW-1277">Toxin-antitoxin system</keyword>